<comment type="caution">
    <text evidence="9">The sequence shown here is derived from an EMBL/GenBank/DDBJ whole genome shotgun (WGS) entry which is preliminary data.</text>
</comment>
<comment type="function">
    <text evidence="2">Catalyzes the hydrolysis of 5-hydroxyisourate (HIU) to 2-oxo-4-hydroxy-4-carboxy-5-ureidoimidazoline (OHCU).</text>
</comment>
<feature type="domain" description="Transthyretin/hydroxyisourate hydrolase" evidence="8">
    <location>
        <begin position="10"/>
        <end position="122"/>
    </location>
</feature>
<evidence type="ECO:0000256" key="3">
    <source>
        <dbReference type="ARBA" id="ARBA00009850"/>
    </source>
</evidence>
<comment type="catalytic activity">
    <reaction evidence="1 7">
        <text>5-hydroxyisourate + H2O = 5-hydroxy-2-oxo-4-ureido-2,5-dihydro-1H-imidazole-5-carboxylate + H(+)</text>
        <dbReference type="Rhea" id="RHEA:23736"/>
        <dbReference type="ChEBI" id="CHEBI:15377"/>
        <dbReference type="ChEBI" id="CHEBI:15378"/>
        <dbReference type="ChEBI" id="CHEBI:18072"/>
        <dbReference type="ChEBI" id="CHEBI:58639"/>
        <dbReference type="EC" id="3.5.2.17"/>
    </reaction>
</comment>
<dbReference type="EMBL" id="FMWB01000001">
    <property type="protein sequence ID" value="SCZ21947.1"/>
    <property type="molecule type" value="Genomic_DNA"/>
</dbReference>
<dbReference type="RefSeq" id="WP_042133511.1">
    <property type="nucleotide sequence ID" value="NZ_CP183397.1"/>
</dbReference>
<gene>
    <name evidence="9" type="ORF">SAMN05216279_101462</name>
</gene>
<dbReference type="PROSITE" id="PS00769">
    <property type="entry name" value="TRANSTHYRETIN_2"/>
    <property type="match status" value="1"/>
</dbReference>
<dbReference type="InterPro" id="IPR023416">
    <property type="entry name" value="Transthyretin/HIU_hydrolase_d"/>
</dbReference>
<proteinExistence type="inferred from homology"/>
<evidence type="ECO:0000313" key="10">
    <source>
        <dbReference type="Proteomes" id="UP000183046"/>
    </source>
</evidence>
<dbReference type="GO" id="GO:0033971">
    <property type="term" value="F:hydroxyisourate hydrolase activity"/>
    <property type="evidence" value="ECO:0007669"/>
    <property type="project" value="UniProtKB-EC"/>
</dbReference>
<protein>
    <recommendedName>
        <fullName evidence="7">5-hydroxyisourate hydrolase</fullName>
        <shortName evidence="7">HIU hydrolase</shortName>
        <shortName evidence="7">HIUHase</shortName>
        <ecNumber evidence="7">3.5.2.17</ecNumber>
    </recommendedName>
</protein>
<dbReference type="SUPFAM" id="SSF49472">
    <property type="entry name" value="Transthyretin (synonym: prealbumin)"/>
    <property type="match status" value="1"/>
</dbReference>
<keyword evidence="5 7" id="KW-0659">Purine metabolism</keyword>
<accession>A0A1G5M9R4</accession>
<dbReference type="InterPro" id="IPR014306">
    <property type="entry name" value="Hydroxyisourate_hydrolase"/>
</dbReference>
<dbReference type="eggNOG" id="COG2351">
    <property type="taxonomic scope" value="Bacteria"/>
</dbReference>
<name>A0A1G5M9R4_9PSED</name>
<comment type="subunit">
    <text evidence="4 7">Homotetramer.</text>
</comment>
<evidence type="ECO:0000256" key="6">
    <source>
        <dbReference type="ARBA" id="ARBA00022801"/>
    </source>
</evidence>
<sequence length="123" mass="13310">MSVSSPGGYLTTHVLDTAGGCPGADIVFRLYRLEGAARQALGEGRTNADGRSDTPLLQGDAFTAGVYELEFEVGAYYRRRQVALDEPAFLDTVVLRFGLADEGAHYHVPLLVSPYSYSTYRGS</sequence>
<evidence type="ECO:0000256" key="2">
    <source>
        <dbReference type="ARBA" id="ARBA00002704"/>
    </source>
</evidence>
<dbReference type="AlphaFoldDB" id="A0A1G5M9R4"/>
<dbReference type="Pfam" id="PF00576">
    <property type="entry name" value="Transthyretin"/>
    <property type="match status" value="1"/>
</dbReference>
<evidence type="ECO:0000256" key="7">
    <source>
        <dbReference type="RuleBase" id="RU361270"/>
    </source>
</evidence>
<dbReference type="EC" id="3.5.2.17" evidence="7"/>
<evidence type="ECO:0000256" key="4">
    <source>
        <dbReference type="ARBA" id="ARBA00011881"/>
    </source>
</evidence>
<evidence type="ECO:0000313" key="9">
    <source>
        <dbReference type="EMBL" id="SCZ21947.1"/>
    </source>
</evidence>
<organism evidence="9 10">
    <name type="scientific">Pseudomonas oryzihabitans</name>
    <dbReference type="NCBI Taxonomy" id="47885"/>
    <lineage>
        <taxon>Bacteria</taxon>
        <taxon>Pseudomonadati</taxon>
        <taxon>Pseudomonadota</taxon>
        <taxon>Gammaproteobacteria</taxon>
        <taxon>Pseudomonadales</taxon>
        <taxon>Pseudomonadaceae</taxon>
        <taxon>Pseudomonas</taxon>
    </lineage>
</organism>
<dbReference type="Proteomes" id="UP000183046">
    <property type="component" value="Unassembled WGS sequence"/>
</dbReference>
<dbReference type="PANTHER" id="PTHR10395:SF7">
    <property type="entry name" value="5-HYDROXYISOURATE HYDROLASE"/>
    <property type="match status" value="1"/>
</dbReference>
<evidence type="ECO:0000256" key="1">
    <source>
        <dbReference type="ARBA" id="ARBA00001043"/>
    </source>
</evidence>
<evidence type="ECO:0000256" key="5">
    <source>
        <dbReference type="ARBA" id="ARBA00022631"/>
    </source>
</evidence>
<comment type="similarity">
    <text evidence="3 7">Belongs to the transthyretin family. 5-hydroxyisourate hydrolase subfamily.</text>
</comment>
<dbReference type="CDD" id="cd05822">
    <property type="entry name" value="TLP_HIUase"/>
    <property type="match status" value="1"/>
</dbReference>
<dbReference type="InterPro" id="IPR023419">
    <property type="entry name" value="Transthyretin_CS"/>
</dbReference>
<dbReference type="Gene3D" id="2.60.40.180">
    <property type="entry name" value="Transthyretin/hydroxyisourate hydrolase domain"/>
    <property type="match status" value="1"/>
</dbReference>
<dbReference type="InterPro" id="IPR036817">
    <property type="entry name" value="Transthyretin/HIU_hydrolase_sf"/>
</dbReference>
<dbReference type="GO" id="GO:0006144">
    <property type="term" value="P:purine nucleobase metabolic process"/>
    <property type="evidence" value="ECO:0007669"/>
    <property type="project" value="UniProtKB-KW"/>
</dbReference>
<dbReference type="NCBIfam" id="TIGR02962">
    <property type="entry name" value="hdxy_isourate"/>
    <property type="match status" value="1"/>
</dbReference>
<dbReference type="FunFam" id="2.60.40.180:FF:000005">
    <property type="entry name" value="5-hydroxyisourate hydrolase"/>
    <property type="match status" value="1"/>
</dbReference>
<dbReference type="OrthoDB" id="9792386at2"/>
<evidence type="ECO:0000259" key="8">
    <source>
        <dbReference type="Pfam" id="PF00576"/>
    </source>
</evidence>
<keyword evidence="6 7" id="KW-0378">Hydrolase</keyword>
<dbReference type="STRING" id="237610.BJP27_04250"/>
<dbReference type="PANTHER" id="PTHR10395">
    <property type="entry name" value="URICASE AND TRANSTHYRETIN-RELATED"/>
    <property type="match status" value="1"/>
</dbReference>
<reference evidence="10" key="1">
    <citation type="submission" date="2016-10" db="EMBL/GenBank/DDBJ databases">
        <authorList>
            <person name="de Groot N.N."/>
        </authorList>
    </citation>
    <scope>NUCLEOTIDE SEQUENCE [LARGE SCALE GENOMIC DNA]</scope>
    <source>
        <strain evidence="10">DSM 15758</strain>
    </source>
</reference>